<evidence type="ECO:0000313" key="6">
    <source>
        <dbReference type="Proteomes" id="UP000297245"/>
    </source>
</evidence>
<reference evidence="5 6" key="1">
    <citation type="journal article" date="2019" name="Nat. Ecol. Evol.">
        <title>Megaphylogeny resolves global patterns of mushroom evolution.</title>
        <authorList>
            <person name="Varga T."/>
            <person name="Krizsan K."/>
            <person name="Foldi C."/>
            <person name="Dima B."/>
            <person name="Sanchez-Garcia M."/>
            <person name="Sanchez-Ramirez S."/>
            <person name="Szollosi G.J."/>
            <person name="Szarkandi J.G."/>
            <person name="Papp V."/>
            <person name="Albert L."/>
            <person name="Andreopoulos W."/>
            <person name="Angelini C."/>
            <person name="Antonin V."/>
            <person name="Barry K.W."/>
            <person name="Bougher N.L."/>
            <person name="Buchanan P."/>
            <person name="Buyck B."/>
            <person name="Bense V."/>
            <person name="Catcheside P."/>
            <person name="Chovatia M."/>
            <person name="Cooper J."/>
            <person name="Damon W."/>
            <person name="Desjardin D."/>
            <person name="Finy P."/>
            <person name="Geml J."/>
            <person name="Haridas S."/>
            <person name="Hughes K."/>
            <person name="Justo A."/>
            <person name="Karasinski D."/>
            <person name="Kautmanova I."/>
            <person name="Kiss B."/>
            <person name="Kocsube S."/>
            <person name="Kotiranta H."/>
            <person name="LaButti K.M."/>
            <person name="Lechner B.E."/>
            <person name="Liimatainen K."/>
            <person name="Lipzen A."/>
            <person name="Lukacs Z."/>
            <person name="Mihaltcheva S."/>
            <person name="Morgado L.N."/>
            <person name="Niskanen T."/>
            <person name="Noordeloos M.E."/>
            <person name="Ohm R.A."/>
            <person name="Ortiz-Santana B."/>
            <person name="Ovrebo C."/>
            <person name="Racz N."/>
            <person name="Riley R."/>
            <person name="Savchenko A."/>
            <person name="Shiryaev A."/>
            <person name="Soop K."/>
            <person name="Spirin V."/>
            <person name="Szebenyi C."/>
            <person name="Tomsovsky M."/>
            <person name="Tulloss R.E."/>
            <person name="Uehling J."/>
            <person name="Grigoriev I.V."/>
            <person name="Vagvolgyi C."/>
            <person name="Papp T."/>
            <person name="Martin F.M."/>
            <person name="Miettinen O."/>
            <person name="Hibbett D.S."/>
            <person name="Nagy L.G."/>
        </authorList>
    </citation>
    <scope>NUCLEOTIDE SEQUENCE [LARGE SCALE GENOMIC DNA]</scope>
    <source>
        <strain evidence="5 6">CBS 962.96</strain>
    </source>
</reference>
<evidence type="ECO:0000313" key="5">
    <source>
        <dbReference type="EMBL" id="THV01279.1"/>
    </source>
</evidence>
<sequence length="170" mass="19154">YSTQCATTLAKGIRSLCSPPSTIAFLCCPTGFVAFQHKYSYKNAYLLEFDQRFSVLAPKLFIPYNLDEPDEFPDYLREKVDLAVVDPPFLNEITNKKLSQTLRQILHPTRGKLLVITSTSAEPILQKVYNEAPLGPLRKTAVDIEHGQLANDFASYGFWQDAEKFGTDLS</sequence>
<organism evidence="5 6">
    <name type="scientific">Dendrothele bispora (strain CBS 962.96)</name>
    <dbReference type="NCBI Taxonomy" id="1314807"/>
    <lineage>
        <taxon>Eukaryota</taxon>
        <taxon>Fungi</taxon>
        <taxon>Dikarya</taxon>
        <taxon>Basidiomycota</taxon>
        <taxon>Agaricomycotina</taxon>
        <taxon>Agaricomycetes</taxon>
        <taxon>Agaricomycetidae</taxon>
        <taxon>Agaricales</taxon>
        <taxon>Agaricales incertae sedis</taxon>
        <taxon>Dendrothele</taxon>
    </lineage>
</organism>
<proteinExistence type="predicted"/>
<dbReference type="EMBL" id="ML179092">
    <property type="protein sequence ID" value="THV01279.1"/>
    <property type="molecule type" value="Genomic_DNA"/>
</dbReference>
<dbReference type="InterPro" id="IPR019369">
    <property type="entry name" value="Efm5/EEF1AKMT1"/>
</dbReference>
<protein>
    <recommendedName>
        <fullName evidence="7">N6-adenine methyltransferase</fullName>
    </recommendedName>
</protein>
<dbReference type="InterPro" id="IPR041370">
    <property type="entry name" value="Mlase_EEF1AKMT1/ZCCHC4"/>
</dbReference>
<keyword evidence="4" id="KW-0808">Transferase</keyword>
<keyword evidence="6" id="KW-1185">Reference proteome</keyword>
<accession>A0A4S8MGF8</accession>
<evidence type="ECO:0000256" key="4">
    <source>
        <dbReference type="ARBA" id="ARBA00022679"/>
    </source>
</evidence>
<feature type="non-terminal residue" evidence="5">
    <location>
        <position position="1"/>
    </location>
</feature>
<keyword evidence="3" id="KW-0489">Methyltransferase</keyword>
<dbReference type="Proteomes" id="UP000297245">
    <property type="component" value="Unassembled WGS sequence"/>
</dbReference>
<dbReference type="AlphaFoldDB" id="A0A4S8MGF8"/>
<evidence type="ECO:0000256" key="1">
    <source>
        <dbReference type="ARBA" id="ARBA00004496"/>
    </source>
</evidence>
<dbReference type="GO" id="GO:0005737">
    <property type="term" value="C:cytoplasm"/>
    <property type="evidence" value="ECO:0007669"/>
    <property type="project" value="UniProtKB-SubCell"/>
</dbReference>
<dbReference type="PANTHER" id="PTHR13200">
    <property type="entry name" value="EEF1A LYSINE METHYLTRANSFERASE 1"/>
    <property type="match status" value="1"/>
</dbReference>
<dbReference type="Pfam" id="PF10237">
    <property type="entry name" value="N6-adenineMlase"/>
    <property type="match status" value="1"/>
</dbReference>
<dbReference type="OrthoDB" id="206354at2759"/>
<comment type="subcellular location">
    <subcellularLocation>
        <location evidence="1">Cytoplasm</location>
    </subcellularLocation>
</comment>
<evidence type="ECO:0000256" key="3">
    <source>
        <dbReference type="ARBA" id="ARBA00022603"/>
    </source>
</evidence>
<dbReference type="InterPro" id="IPR002052">
    <property type="entry name" value="DNA_methylase_N6_adenine_CS"/>
</dbReference>
<name>A0A4S8MGF8_DENBC</name>
<keyword evidence="2" id="KW-0963">Cytoplasm</keyword>
<gene>
    <name evidence="5" type="ORF">K435DRAFT_655583</name>
</gene>
<dbReference type="GO" id="GO:0032259">
    <property type="term" value="P:methylation"/>
    <property type="evidence" value="ECO:0007669"/>
    <property type="project" value="UniProtKB-KW"/>
</dbReference>
<evidence type="ECO:0008006" key="7">
    <source>
        <dbReference type="Google" id="ProtNLM"/>
    </source>
</evidence>
<dbReference type="PROSITE" id="PS00092">
    <property type="entry name" value="N6_MTASE"/>
    <property type="match status" value="1"/>
</dbReference>
<dbReference type="GO" id="GO:0003676">
    <property type="term" value="F:nucleic acid binding"/>
    <property type="evidence" value="ECO:0007669"/>
    <property type="project" value="InterPro"/>
</dbReference>
<evidence type="ECO:0000256" key="2">
    <source>
        <dbReference type="ARBA" id="ARBA00022490"/>
    </source>
</evidence>
<dbReference type="PANTHER" id="PTHR13200:SF0">
    <property type="entry name" value="EEF1A LYSINE METHYLTRANSFERASE 1"/>
    <property type="match status" value="1"/>
</dbReference>
<dbReference type="GO" id="GO:0016279">
    <property type="term" value="F:protein-lysine N-methyltransferase activity"/>
    <property type="evidence" value="ECO:0007669"/>
    <property type="project" value="InterPro"/>
</dbReference>